<protein>
    <submittedName>
        <fullName evidence="1">Uncharacterized protein</fullName>
    </submittedName>
</protein>
<accession>Q0WLI3</accession>
<reference evidence="1" key="1">
    <citation type="submission" date="2006-07" db="EMBL/GenBank/DDBJ databases">
        <title>Large-scale analysis of RIKEN Arabidopsis full-length (RAFL) cDNAs.</title>
        <authorList>
            <person name="Totoki Y."/>
            <person name="Seki M."/>
            <person name="Ishida J."/>
            <person name="Nakajima M."/>
            <person name="Enju A."/>
            <person name="Morosawa T."/>
            <person name="Kamiya A."/>
            <person name="Narusaka M."/>
            <person name="Shin-i T."/>
            <person name="Nakagawa M."/>
            <person name="Sakamoto N."/>
            <person name="Oishi K."/>
            <person name="Kohara Y."/>
            <person name="Kobayashi M."/>
            <person name="Toyoda A."/>
            <person name="Sakaki Y."/>
            <person name="Sakurai T."/>
            <person name="Iida K."/>
            <person name="Akiyama K."/>
            <person name="Satou M."/>
            <person name="Toyoda T."/>
            <person name="Konagaya A."/>
            <person name="Carninci P."/>
            <person name="Kawai J."/>
            <person name="Hayashizaki Y."/>
            <person name="Shinozaki K."/>
        </authorList>
    </citation>
    <scope>NUCLEOTIDE SEQUENCE</scope>
</reference>
<sequence>MKESFNNRCDCEQAYLSVLACMRFLLQQQLLCEKQEKGKLQLCDITSLAELEERIYSTRKPSQKVAPDSQAPVFVISFLPRSPCLLASRPRSTQ</sequence>
<organism evidence="1">
    <name type="scientific">Arabidopsis thaliana</name>
    <name type="common">Mouse-ear cress</name>
    <dbReference type="NCBI Taxonomy" id="3702"/>
    <lineage>
        <taxon>Eukaryota</taxon>
        <taxon>Viridiplantae</taxon>
        <taxon>Streptophyta</taxon>
        <taxon>Embryophyta</taxon>
        <taxon>Tracheophyta</taxon>
        <taxon>Spermatophyta</taxon>
        <taxon>Magnoliopsida</taxon>
        <taxon>eudicotyledons</taxon>
        <taxon>Gunneridae</taxon>
        <taxon>Pentapetalae</taxon>
        <taxon>rosids</taxon>
        <taxon>malvids</taxon>
        <taxon>Brassicales</taxon>
        <taxon>Brassicaceae</taxon>
        <taxon>Camelineae</taxon>
        <taxon>Arabidopsis</taxon>
    </lineage>
</organism>
<name>Q0WLI3_ARATH</name>
<evidence type="ECO:0000313" key="1">
    <source>
        <dbReference type="EMBL" id="BAF02024.1"/>
    </source>
</evidence>
<proteinExistence type="evidence at transcript level"/>
<dbReference type="AlphaFoldDB" id="Q0WLI3"/>
<dbReference type="EMBL" id="AK230216">
    <property type="protein sequence ID" value="BAF02024.1"/>
    <property type="molecule type" value="mRNA"/>
</dbReference>